<dbReference type="InterPro" id="IPR037465">
    <property type="entry name" value="YlxR"/>
</dbReference>
<dbReference type="PANTHER" id="PTHR34215:SF1">
    <property type="entry name" value="YLXR DOMAIN-CONTAINING PROTEIN"/>
    <property type="match status" value="1"/>
</dbReference>
<dbReference type="Pfam" id="PF04296">
    <property type="entry name" value="YlxR"/>
    <property type="match status" value="1"/>
</dbReference>
<reference evidence="2 3" key="1">
    <citation type="submission" date="2019-06" db="EMBL/GenBank/DDBJ databases">
        <title>Sequencing the genomes of 1000 actinobacteria strains.</title>
        <authorList>
            <person name="Klenk H.-P."/>
        </authorList>
    </citation>
    <scope>NUCLEOTIDE SEQUENCE [LARGE SCALE GENOMIC DNA]</scope>
    <source>
        <strain evidence="2 3">DSM 19828</strain>
    </source>
</reference>
<dbReference type="PANTHER" id="PTHR34215">
    <property type="entry name" value="BLL0784 PROTEIN"/>
    <property type="match status" value="1"/>
</dbReference>
<dbReference type="Gene3D" id="3.30.1230.10">
    <property type="entry name" value="YlxR-like"/>
    <property type="match status" value="1"/>
</dbReference>
<keyword evidence="3" id="KW-1185">Reference proteome</keyword>
<dbReference type="OrthoDB" id="5244965at2"/>
<evidence type="ECO:0000259" key="1">
    <source>
        <dbReference type="Pfam" id="PF04296"/>
    </source>
</evidence>
<accession>A0A542EIT3</accession>
<sequence>MLADSSPERSHKPAHTGLRTCVGCRQRDERSELVHLVAIADRERPSRWQVMVDERGRLPGRGAWLHPRVACVERALARQALGRALRVPAQVDTTPVQEWWAMHDAAASTDAADKEENRKRV</sequence>
<dbReference type="Proteomes" id="UP000320806">
    <property type="component" value="Unassembled WGS sequence"/>
</dbReference>
<proteinExistence type="predicted"/>
<dbReference type="InterPro" id="IPR007393">
    <property type="entry name" value="YlxR_dom"/>
</dbReference>
<protein>
    <recommendedName>
        <fullName evidence="1">YlxR domain-containing protein</fullName>
    </recommendedName>
</protein>
<dbReference type="EMBL" id="VFMO01000001">
    <property type="protein sequence ID" value="TQJ15252.1"/>
    <property type="molecule type" value="Genomic_DNA"/>
</dbReference>
<name>A0A542EIT3_9MICO</name>
<dbReference type="SUPFAM" id="SSF64376">
    <property type="entry name" value="YlxR-like"/>
    <property type="match status" value="1"/>
</dbReference>
<feature type="domain" description="YlxR" evidence="1">
    <location>
        <begin position="19"/>
        <end position="90"/>
    </location>
</feature>
<evidence type="ECO:0000313" key="2">
    <source>
        <dbReference type="EMBL" id="TQJ15252.1"/>
    </source>
</evidence>
<gene>
    <name evidence="2" type="ORF">FB459_2789</name>
</gene>
<evidence type="ECO:0000313" key="3">
    <source>
        <dbReference type="Proteomes" id="UP000320806"/>
    </source>
</evidence>
<dbReference type="AlphaFoldDB" id="A0A542EIT3"/>
<organism evidence="2 3">
    <name type="scientific">Yimella lutea</name>
    <dbReference type="NCBI Taxonomy" id="587872"/>
    <lineage>
        <taxon>Bacteria</taxon>
        <taxon>Bacillati</taxon>
        <taxon>Actinomycetota</taxon>
        <taxon>Actinomycetes</taxon>
        <taxon>Micrococcales</taxon>
        <taxon>Dermacoccaceae</taxon>
        <taxon>Yimella</taxon>
    </lineage>
</organism>
<dbReference type="InterPro" id="IPR035931">
    <property type="entry name" value="YlxR-like_sf"/>
</dbReference>
<comment type="caution">
    <text evidence="2">The sequence shown here is derived from an EMBL/GenBank/DDBJ whole genome shotgun (WGS) entry which is preliminary data.</text>
</comment>